<dbReference type="STRING" id="680198.SCAB_19021"/>
<proteinExistence type="predicted"/>
<dbReference type="KEGG" id="scb:SCAB_19021"/>
<keyword evidence="4" id="KW-1185">Reference proteome</keyword>
<reference evidence="3 4" key="1">
    <citation type="journal article" date="2010" name="Mol. Plant Microbe Interact.">
        <title>Streptomyces scabies 87-22 contains a coronafacic acid-like biosynthetic cluster that contributes to plant-microbe interactions.</title>
        <authorList>
            <person name="Bignell D.R."/>
            <person name="Seipke R.F."/>
            <person name="Huguet-Tapia J.C."/>
            <person name="Chambers A.H."/>
            <person name="Parry R.J."/>
            <person name="Loria R."/>
        </authorList>
    </citation>
    <scope>NUCLEOTIDE SEQUENCE [LARGE SCALE GENOMIC DNA]</scope>
    <source>
        <strain evidence="3 4">87.22</strain>
    </source>
</reference>
<keyword evidence="2" id="KW-0472">Membrane</keyword>
<keyword evidence="2" id="KW-0812">Transmembrane</keyword>
<accession>C9YT11</accession>
<sequence>MPTAVREVKSPAGQGGSPGPDRVPGAAADAGAMSVRFTTWLAIALLFGYRAVTMRCAARSRTLEETPMDRYEQPFATSVVRDLHDTSLDEVPESAQESAMARTLAGGGEPVAAFQSSL</sequence>
<dbReference type="Proteomes" id="UP000001444">
    <property type="component" value="Chromosome"/>
</dbReference>
<name>C9YT11_STRSW</name>
<dbReference type="NCBIfam" id="TIGR04268">
    <property type="entry name" value="FxSxx-COOH"/>
    <property type="match status" value="1"/>
</dbReference>
<gene>
    <name evidence="3" type="ordered locus">SCAB_19021</name>
</gene>
<evidence type="ECO:0000313" key="4">
    <source>
        <dbReference type="Proteomes" id="UP000001444"/>
    </source>
</evidence>
<organism evidence="3 4">
    <name type="scientific">Streptomyces scabiei (strain 87.22)</name>
    <dbReference type="NCBI Taxonomy" id="680198"/>
    <lineage>
        <taxon>Bacteria</taxon>
        <taxon>Bacillati</taxon>
        <taxon>Actinomycetota</taxon>
        <taxon>Actinomycetes</taxon>
        <taxon>Kitasatosporales</taxon>
        <taxon>Streptomycetaceae</taxon>
        <taxon>Streptomyces</taxon>
    </lineage>
</organism>
<evidence type="ECO:0000256" key="2">
    <source>
        <dbReference type="SAM" id="Phobius"/>
    </source>
</evidence>
<dbReference type="eggNOG" id="ENOG5031Y26">
    <property type="taxonomic scope" value="Bacteria"/>
</dbReference>
<protein>
    <submittedName>
        <fullName evidence="3">Putative membrane protein</fullName>
    </submittedName>
</protein>
<dbReference type="HOGENOM" id="CLU_2071897_0_0_11"/>
<evidence type="ECO:0000256" key="1">
    <source>
        <dbReference type="SAM" id="MobiDB-lite"/>
    </source>
</evidence>
<keyword evidence="2" id="KW-1133">Transmembrane helix</keyword>
<feature type="transmembrane region" description="Helical" evidence="2">
    <location>
        <begin position="33"/>
        <end position="52"/>
    </location>
</feature>
<dbReference type="AlphaFoldDB" id="C9YT11"/>
<dbReference type="InterPro" id="IPR026334">
    <property type="entry name" value="FxSxx-COOH"/>
</dbReference>
<dbReference type="EMBL" id="FN554889">
    <property type="protein sequence ID" value="CBG69025.1"/>
    <property type="molecule type" value="Genomic_DNA"/>
</dbReference>
<evidence type="ECO:0000313" key="3">
    <source>
        <dbReference type="EMBL" id="CBG69025.1"/>
    </source>
</evidence>
<feature type="region of interest" description="Disordered" evidence="1">
    <location>
        <begin position="1"/>
        <end position="27"/>
    </location>
</feature>